<dbReference type="InterPro" id="IPR029063">
    <property type="entry name" value="SAM-dependent_MTases_sf"/>
</dbReference>
<reference evidence="5 6" key="1">
    <citation type="submission" date="2017-04" db="EMBL/GenBank/DDBJ databases">
        <title>Accumulation and expression of multiple antibiotic resistance genes in Arcobacter cryaerophilus that thrives in sewage.</title>
        <authorList>
            <person name="Millar J.A."/>
            <person name="Raghavan R."/>
        </authorList>
    </citation>
    <scope>NUCLEOTIDE SEQUENCE [LARGE SCALE GENOMIC DNA]</scope>
    <source>
        <strain evidence="5 6">AZT-1</strain>
    </source>
</reference>
<evidence type="ECO:0000256" key="2">
    <source>
        <dbReference type="ARBA" id="ARBA00022679"/>
    </source>
</evidence>
<dbReference type="SUPFAM" id="SSF53335">
    <property type="entry name" value="S-adenosyl-L-methionine-dependent methyltransferases"/>
    <property type="match status" value="1"/>
</dbReference>
<dbReference type="EMBL" id="LNTC01000042">
    <property type="protein sequence ID" value="OQR41594.1"/>
    <property type="molecule type" value="Genomic_DNA"/>
</dbReference>
<evidence type="ECO:0000256" key="1">
    <source>
        <dbReference type="ARBA" id="ARBA00022603"/>
    </source>
</evidence>
<comment type="caution">
    <text evidence="5">The sequence shown here is derived from an EMBL/GenBank/DDBJ whole genome shotgun (WGS) entry which is preliminary data.</text>
</comment>
<sequence length="127" mass="14636">MINHHLNNLDTKNVKFLPYNILKSFGKIKKMSPYDIVIIDPPSFQKGSFVATSDYIKIIKKLDFILPIGGVVLACLNDPFLSSNFLIDIFKKEAPNFEFLEKLENVDEFLVENEEKALKNLIFLKKN</sequence>
<dbReference type="GO" id="GO:0008168">
    <property type="term" value="F:methyltransferase activity"/>
    <property type="evidence" value="ECO:0007669"/>
    <property type="project" value="UniProtKB-KW"/>
</dbReference>
<organism evidence="5 6">
    <name type="scientific">Aliarcobacter cryaerophilus</name>
    <dbReference type="NCBI Taxonomy" id="28198"/>
    <lineage>
        <taxon>Bacteria</taxon>
        <taxon>Pseudomonadati</taxon>
        <taxon>Campylobacterota</taxon>
        <taxon>Epsilonproteobacteria</taxon>
        <taxon>Campylobacterales</taxon>
        <taxon>Arcobacteraceae</taxon>
        <taxon>Aliarcobacter</taxon>
    </lineage>
</organism>
<evidence type="ECO:0000256" key="3">
    <source>
        <dbReference type="ARBA" id="ARBA00022691"/>
    </source>
</evidence>
<accession>A0A1V9VCB9</accession>
<evidence type="ECO:0000313" key="5">
    <source>
        <dbReference type="EMBL" id="OQR41594.1"/>
    </source>
</evidence>
<keyword evidence="1" id="KW-0489">Methyltransferase</keyword>
<keyword evidence="2" id="KW-0808">Transferase</keyword>
<keyword evidence="3" id="KW-0949">S-adenosyl-L-methionine</keyword>
<name>A0A1V9VCB9_9BACT</name>
<evidence type="ECO:0000259" key="4">
    <source>
        <dbReference type="Pfam" id="PF10672"/>
    </source>
</evidence>
<dbReference type="InterPro" id="IPR019614">
    <property type="entry name" value="SAM-dep_methyl-trfase"/>
</dbReference>
<dbReference type="Proteomes" id="UP000192599">
    <property type="component" value="Unassembled WGS sequence"/>
</dbReference>
<gene>
    <name evidence="5" type="ORF">AS859_04735</name>
</gene>
<dbReference type="AlphaFoldDB" id="A0A1V9VCB9"/>
<feature type="domain" description="S-adenosylmethionine-dependent methyltransferase" evidence="4">
    <location>
        <begin position="3"/>
        <end position="123"/>
    </location>
</feature>
<protein>
    <recommendedName>
        <fullName evidence="4">S-adenosylmethionine-dependent methyltransferase domain-containing protein</fullName>
    </recommendedName>
</protein>
<proteinExistence type="predicted"/>
<dbReference type="GO" id="GO:0032259">
    <property type="term" value="P:methylation"/>
    <property type="evidence" value="ECO:0007669"/>
    <property type="project" value="UniProtKB-KW"/>
</dbReference>
<dbReference type="Pfam" id="PF10672">
    <property type="entry name" value="Methyltrans_SAM"/>
    <property type="match status" value="1"/>
</dbReference>
<dbReference type="PANTHER" id="PTHR43042">
    <property type="entry name" value="SAM-DEPENDENT METHYLTRANSFERASE"/>
    <property type="match status" value="1"/>
</dbReference>
<evidence type="ECO:0000313" key="6">
    <source>
        <dbReference type="Proteomes" id="UP000192599"/>
    </source>
</evidence>
<dbReference type="PANTHER" id="PTHR43042:SF3">
    <property type="entry name" value="RIBOSOMAL RNA LARGE SUBUNIT METHYLTRANSFERASE YWBD-RELATED"/>
    <property type="match status" value="1"/>
</dbReference>
<dbReference type="Gene3D" id="3.40.50.150">
    <property type="entry name" value="Vaccinia Virus protein VP39"/>
    <property type="match status" value="1"/>
</dbReference>